<evidence type="ECO:0000259" key="1">
    <source>
        <dbReference type="Pfam" id="PF13454"/>
    </source>
</evidence>
<protein>
    <submittedName>
        <fullName evidence="2">FAD-dependent oxidoreductase</fullName>
    </submittedName>
</protein>
<dbReference type="EMBL" id="SAVB01000011">
    <property type="protein sequence ID" value="RWR48301.1"/>
    <property type="molecule type" value="Genomic_DNA"/>
</dbReference>
<dbReference type="SUPFAM" id="SSF51905">
    <property type="entry name" value="FAD/NAD(P)-binding domain"/>
    <property type="match status" value="1"/>
</dbReference>
<dbReference type="Pfam" id="PF13454">
    <property type="entry name" value="NAD_binding_9"/>
    <property type="match status" value="1"/>
</dbReference>
<keyword evidence="3" id="KW-1185">Reference proteome</keyword>
<dbReference type="Proteomes" id="UP000286594">
    <property type="component" value="Unassembled WGS sequence"/>
</dbReference>
<evidence type="ECO:0000313" key="2">
    <source>
        <dbReference type="EMBL" id="RWR48301.1"/>
    </source>
</evidence>
<evidence type="ECO:0000313" key="3">
    <source>
        <dbReference type="Proteomes" id="UP000286594"/>
    </source>
</evidence>
<feature type="domain" description="FAD-dependent urate hydroxylase HpyO/Asp monooxygenase CreE-like FAD/NAD(P)-binding" evidence="1">
    <location>
        <begin position="11"/>
        <end position="160"/>
    </location>
</feature>
<organism evidence="2 3">
    <name type="scientific">Paenirhodobacter ferrireducens</name>
    <dbReference type="NCBI Taxonomy" id="1215032"/>
    <lineage>
        <taxon>Bacteria</taxon>
        <taxon>Pseudomonadati</taxon>
        <taxon>Pseudomonadota</taxon>
        <taxon>Alphaproteobacteria</taxon>
        <taxon>Rhodobacterales</taxon>
        <taxon>Rhodobacter group</taxon>
        <taxon>Paenirhodobacter</taxon>
    </lineage>
</organism>
<dbReference type="AlphaFoldDB" id="A0A443LGI6"/>
<name>A0A443LGI6_9RHOB</name>
<dbReference type="InterPro" id="IPR036188">
    <property type="entry name" value="FAD/NAD-bd_sf"/>
</dbReference>
<dbReference type="RefSeq" id="WP_128149138.1">
    <property type="nucleotide sequence ID" value="NZ_SAVB01000011.1"/>
</dbReference>
<dbReference type="PANTHER" id="PTHR40254">
    <property type="entry name" value="BLR0577 PROTEIN"/>
    <property type="match status" value="1"/>
</dbReference>
<dbReference type="InterPro" id="IPR038732">
    <property type="entry name" value="HpyO/CreE_NAD-binding"/>
</dbReference>
<proteinExistence type="predicted"/>
<dbReference type="PANTHER" id="PTHR40254:SF1">
    <property type="entry name" value="BLR0577 PROTEIN"/>
    <property type="match status" value="1"/>
</dbReference>
<dbReference type="Gene3D" id="3.50.50.60">
    <property type="entry name" value="FAD/NAD(P)-binding domain"/>
    <property type="match status" value="2"/>
</dbReference>
<dbReference type="InterPro" id="IPR052189">
    <property type="entry name" value="L-asp_N-monooxygenase_NS-form"/>
</dbReference>
<accession>A0A443LGI6</accession>
<gene>
    <name evidence="2" type="ORF">EOW65_10285</name>
</gene>
<sequence>MSAAADLPVVAIIGGGFTGASTAFHLARALNTPARIVVIEPRAQLGQGLAYATRDPSHRINVPAVRMTMDSAAPGGLQTWIEAQRPALSAGTQLATGELFVQRGLVGEYVAGALAPLLAAGRVEHLRARAVTLARSTRFTLGCDDGRRLVADLVVLATSHPPPGVPAVLAPLAGSARLIADSSDGARLRALARDARNLLIVGTGLTSADVIASLDRQGFGGRIVALSRRGLRSRGHAFGHPDSPADFAADPARTALALLRRIRAAVRADAAAGLPWQAALDNVRRDGPAIWAALPPGERARLVCRLRVWWDVHRFRIAPQLEAVIERRLAEGRLAIVAGRLLSAQESEAGIEVQWRGRGAGPGHARFDAVILTTGPAHGAIVHEMPLFAAMAAAGLIRADALQLGLDVTEGCRAVGQDGRPVPGLFVAGPLARGHVGELMGIPEVTQHAELVAARLAQALAARVHPVTQSA</sequence>
<dbReference type="OrthoDB" id="101972at2"/>
<comment type="caution">
    <text evidence="2">The sequence shown here is derived from an EMBL/GenBank/DDBJ whole genome shotgun (WGS) entry which is preliminary data.</text>
</comment>
<reference evidence="2 3" key="1">
    <citation type="submission" date="2019-01" db="EMBL/GenBank/DDBJ databases">
        <title>Sinorhodobacter populi sp. nov. isolated from the symptomatic bark tissue of Populus euramericana canker.</title>
        <authorList>
            <person name="Xu G."/>
        </authorList>
    </citation>
    <scope>NUCLEOTIDE SEQUENCE [LARGE SCALE GENOMIC DNA]</scope>
    <source>
        <strain evidence="2 3">CCTCC AB2012026</strain>
    </source>
</reference>